<evidence type="ECO:0000256" key="6">
    <source>
        <dbReference type="SAM" id="MobiDB-lite"/>
    </source>
</evidence>
<evidence type="ECO:0000313" key="11">
    <source>
        <dbReference type="Proteomes" id="UP000501753"/>
    </source>
</evidence>
<organism evidence="8 10">
    <name type="scientific">Streptomyces griseoviridis</name>
    <dbReference type="NCBI Taxonomy" id="45398"/>
    <lineage>
        <taxon>Bacteria</taxon>
        <taxon>Bacillati</taxon>
        <taxon>Actinomycetota</taxon>
        <taxon>Actinomycetes</taxon>
        <taxon>Kitasatosporales</taxon>
        <taxon>Streptomycetaceae</taxon>
        <taxon>Streptomyces</taxon>
    </lineage>
</organism>
<name>A0A3Q9KTH9_STRGD</name>
<dbReference type="SUPFAM" id="SSF51182">
    <property type="entry name" value="RmlC-like cupins"/>
    <property type="match status" value="1"/>
</dbReference>
<feature type="region of interest" description="Disordered" evidence="6">
    <location>
        <begin position="292"/>
        <end position="316"/>
    </location>
</feature>
<keyword evidence="2" id="KW-0805">Transcription regulation</keyword>
<evidence type="ECO:0000313" key="10">
    <source>
        <dbReference type="Proteomes" id="UP000271291"/>
    </source>
</evidence>
<gene>
    <name evidence="9" type="ORF">DDJ31_22945</name>
    <name evidence="8" type="ORF">ELQ87_16340</name>
</gene>
<evidence type="ECO:0000256" key="3">
    <source>
        <dbReference type="ARBA" id="ARBA00023125"/>
    </source>
</evidence>
<evidence type="ECO:0000256" key="2">
    <source>
        <dbReference type="ARBA" id="ARBA00023015"/>
    </source>
</evidence>
<dbReference type="SUPFAM" id="SSF51215">
    <property type="entry name" value="Regulatory protein AraC"/>
    <property type="match status" value="1"/>
</dbReference>
<keyword evidence="4" id="KW-0010">Activator</keyword>
<dbReference type="Pfam" id="PF12852">
    <property type="entry name" value="Cupin_6"/>
    <property type="match status" value="1"/>
</dbReference>
<keyword evidence="3" id="KW-0238">DNA-binding</keyword>
<accession>A0A3Q9KTH9</accession>
<dbReference type="Pfam" id="PF12833">
    <property type="entry name" value="HTH_18"/>
    <property type="match status" value="1"/>
</dbReference>
<reference evidence="8 10" key="2">
    <citation type="submission" date="2018-12" db="EMBL/GenBank/DDBJ databases">
        <title>Streptomyces griseoviridis F1-27 complete genome.</title>
        <authorList>
            <person name="Mariita R.M."/>
            <person name="Sello J.K."/>
        </authorList>
    </citation>
    <scope>NUCLEOTIDE SEQUENCE [LARGE SCALE GENOMIC DNA]</scope>
    <source>
        <strain evidence="8 10">F1-27</strain>
    </source>
</reference>
<evidence type="ECO:0000313" key="9">
    <source>
        <dbReference type="EMBL" id="QCN87456.1"/>
    </source>
</evidence>
<dbReference type="InterPro" id="IPR050204">
    <property type="entry name" value="AraC_XylS_family_regulators"/>
</dbReference>
<feature type="domain" description="HTH araC/xylS-type" evidence="7">
    <location>
        <begin position="189"/>
        <end position="291"/>
    </location>
</feature>
<dbReference type="InterPro" id="IPR032783">
    <property type="entry name" value="AraC_lig"/>
</dbReference>
<dbReference type="InterPro" id="IPR018060">
    <property type="entry name" value="HTH_AraC"/>
</dbReference>
<dbReference type="GO" id="GO:0003700">
    <property type="term" value="F:DNA-binding transcription factor activity"/>
    <property type="evidence" value="ECO:0007669"/>
    <property type="project" value="InterPro"/>
</dbReference>
<dbReference type="AlphaFoldDB" id="A0A3Q9KTH9"/>
<evidence type="ECO:0000256" key="5">
    <source>
        <dbReference type="ARBA" id="ARBA00023163"/>
    </source>
</evidence>
<evidence type="ECO:0000259" key="7">
    <source>
        <dbReference type="PROSITE" id="PS01124"/>
    </source>
</evidence>
<dbReference type="InterPro" id="IPR011051">
    <property type="entry name" value="RmlC_Cupin_sf"/>
</dbReference>
<dbReference type="Proteomes" id="UP000271291">
    <property type="component" value="Chromosome"/>
</dbReference>
<reference evidence="9 11" key="1">
    <citation type="submission" date="2018-04" db="EMBL/GenBank/DDBJ databases">
        <title>Complete genome sequences of Streptomyces griseoviridis K61 and characterization of antagonistic properties of biological control agents.</title>
        <authorList>
            <person name="Mariita R.M."/>
            <person name="Sello J.K."/>
        </authorList>
    </citation>
    <scope>NUCLEOTIDE SEQUENCE [LARGE SCALE GENOMIC DNA]</scope>
    <source>
        <strain evidence="9 11">K61</strain>
    </source>
</reference>
<dbReference type="GO" id="GO:0043565">
    <property type="term" value="F:sequence-specific DNA binding"/>
    <property type="evidence" value="ECO:0007669"/>
    <property type="project" value="InterPro"/>
</dbReference>
<dbReference type="InterPro" id="IPR014710">
    <property type="entry name" value="RmlC-like_jellyroll"/>
</dbReference>
<dbReference type="Gene3D" id="2.60.120.10">
    <property type="entry name" value="Jelly Rolls"/>
    <property type="match status" value="1"/>
</dbReference>
<dbReference type="PROSITE" id="PS00041">
    <property type="entry name" value="HTH_ARAC_FAMILY_1"/>
    <property type="match status" value="1"/>
</dbReference>
<dbReference type="PANTHER" id="PTHR46796">
    <property type="entry name" value="HTH-TYPE TRANSCRIPTIONAL ACTIVATOR RHAS-RELATED"/>
    <property type="match status" value="1"/>
</dbReference>
<dbReference type="RefSeq" id="WP_127178541.1">
    <property type="nucleotide sequence ID" value="NZ_CP029078.1"/>
</dbReference>
<dbReference type="InterPro" id="IPR018062">
    <property type="entry name" value="HTH_AraC-typ_CS"/>
</dbReference>
<dbReference type="Gene3D" id="1.10.10.60">
    <property type="entry name" value="Homeodomain-like"/>
    <property type="match status" value="2"/>
</dbReference>
<dbReference type="SMART" id="SM00342">
    <property type="entry name" value="HTH_ARAC"/>
    <property type="match status" value="1"/>
</dbReference>
<keyword evidence="1" id="KW-0963">Cytoplasm</keyword>
<dbReference type="InterPro" id="IPR009057">
    <property type="entry name" value="Homeodomain-like_sf"/>
</dbReference>
<evidence type="ECO:0000256" key="4">
    <source>
        <dbReference type="ARBA" id="ARBA00023159"/>
    </source>
</evidence>
<dbReference type="PROSITE" id="PS01124">
    <property type="entry name" value="HTH_ARAC_FAMILY_2"/>
    <property type="match status" value="1"/>
</dbReference>
<dbReference type="EMBL" id="CP034687">
    <property type="protein sequence ID" value="AZS85696.1"/>
    <property type="molecule type" value="Genomic_DNA"/>
</dbReference>
<keyword evidence="5" id="KW-0804">Transcription</keyword>
<keyword evidence="11" id="KW-1185">Reference proteome</keyword>
<sequence>MDFLSEAIGSVRTGRSYARRVTETGSWGMRYDEFTGSGFHVVLRGRGWLVTEDAPPRALRPGDVVLVAAGARHGLSHAPRALRELPPATMDATAPHPGPADFEFLCGAYHLRRGRAYDYLATLPDIVVTSPEKGPSWTTSLAELLVADLSAPGPGADATRSALVDLLLVHVVRQWLRDNGTADGPYVDDPVIASALRHIHSAPYASWRVSELSAAVGMSRTAFTRHFTRVLGKPPRDYLTGVRLSRAARLLRESDAPLAAVARELGYSTEFAFGAAFRREYGISPGRFRDAPDTLPPAAGAVRGDPLATADPALSG</sequence>
<dbReference type="OrthoDB" id="241790at2"/>
<evidence type="ECO:0000256" key="1">
    <source>
        <dbReference type="ARBA" id="ARBA00022490"/>
    </source>
</evidence>
<dbReference type="InterPro" id="IPR037923">
    <property type="entry name" value="HTH-like"/>
</dbReference>
<evidence type="ECO:0000313" key="8">
    <source>
        <dbReference type="EMBL" id="AZS85696.1"/>
    </source>
</evidence>
<dbReference type="PANTHER" id="PTHR46796:SF13">
    <property type="entry name" value="HTH-TYPE TRANSCRIPTIONAL ACTIVATOR RHAS"/>
    <property type="match status" value="1"/>
</dbReference>
<dbReference type="Proteomes" id="UP000501753">
    <property type="component" value="Chromosome"/>
</dbReference>
<dbReference type="EMBL" id="CP029078">
    <property type="protein sequence ID" value="QCN87456.1"/>
    <property type="molecule type" value="Genomic_DNA"/>
</dbReference>
<protein>
    <submittedName>
        <fullName evidence="8">AraC family transcriptional regulator</fullName>
    </submittedName>
</protein>
<proteinExistence type="predicted"/>
<dbReference type="KEGG" id="sgd:ELQ87_16340"/>
<dbReference type="SUPFAM" id="SSF46689">
    <property type="entry name" value="Homeodomain-like"/>
    <property type="match status" value="2"/>
</dbReference>